<gene>
    <name evidence="12" type="primary">LOC127747737</name>
</gene>
<dbReference type="EC" id="2.7.11.1" evidence="2"/>
<dbReference type="InterPro" id="IPR032675">
    <property type="entry name" value="LRR_dom_sf"/>
</dbReference>
<comment type="catalytic activity">
    <reaction evidence="8">
        <text>L-threonyl-[protein] + ATP = O-phospho-L-threonyl-[protein] + ADP + H(+)</text>
        <dbReference type="Rhea" id="RHEA:46608"/>
        <dbReference type="Rhea" id="RHEA-COMP:11060"/>
        <dbReference type="Rhea" id="RHEA-COMP:11605"/>
        <dbReference type="ChEBI" id="CHEBI:15378"/>
        <dbReference type="ChEBI" id="CHEBI:30013"/>
        <dbReference type="ChEBI" id="CHEBI:30616"/>
        <dbReference type="ChEBI" id="CHEBI:61977"/>
        <dbReference type="ChEBI" id="CHEBI:456216"/>
        <dbReference type="EC" id="2.7.11.1"/>
    </reaction>
</comment>
<evidence type="ECO:0000256" key="7">
    <source>
        <dbReference type="ARBA" id="ARBA00022840"/>
    </source>
</evidence>
<dbReference type="GO" id="GO:0005524">
    <property type="term" value="F:ATP binding"/>
    <property type="evidence" value="ECO:0007669"/>
    <property type="project" value="UniProtKB-KW"/>
</dbReference>
<dbReference type="PROSITE" id="PS50011">
    <property type="entry name" value="PROTEIN_KINASE_DOM"/>
    <property type="match status" value="1"/>
</dbReference>
<dbReference type="InterPro" id="IPR051824">
    <property type="entry name" value="LRR_Rcpt-Like_S/T_Kinase"/>
</dbReference>
<evidence type="ECO:0000256" key="2">
    <source>
        <dbReference type="ARBA" id="ARBA00012513"/>
    </source>
</evidence>
<keyword evidence="3" id="KW-0723">Serine/threonine-protein kinase</keyword>
<evidence type="ECO:0000256" key="6">
    <source>
        <dbReference type="ARBA" id="ARBA00022777"/>
    </source>
</evidence>
<dbReference type="GeneID" id="127747737"/>
<reference evidence="11" key="1">
    <citation type="journal article" date="2016" name="Nat. Genet.">
        <title>The genome sequences of Arachis duranensis and Arachis ipaensis, the diploid ancestors of cultivated peanut.</title>
        <authorList>
            <person name="Bertioli D.J."/>
            <person name="Cannon S.B."/>
            <person name="Froenicke L."/>
            <person name="Huang G."/>
            <person name="Farmer A.D."/>
            <person name="Cannon E.K."/>
            <person name="Liu X."/>
            <person name="Gao D."/>
            <person name="Clevenger J."/>
            <person name="Dash S."/>
            <person name="Ren L."/>
            <person name="Moretzsohn M.C."/>
            <person name="Shirasawa K."/>
            <person name="Huang W."/>
            <person name="Vidigal B."/>
            <person name="Abernathy B."/>
            <person name="Chu Y."/>
            <person name="Niederhuth C.E."/>
            <person name="Umale P."/>
            <person name="Araujo A.C."/>
            <person name="Kozik A."/>
            <person name="Kim K.D."/>
            <person name="Burow M.D."/>
            <person name="Varshney R.K."/>
            <person name="Wang X."/>
            <person name="Zhang X."/>
            <person name="Barkley N."/>
            <person name="Guimaraes P.M."/>
            <person name="Isobe S."/>
            <person name="Guo B."/>
            <person name="Liao B."/>
            <person name="Stalker H.T."/>
            <person name="Schmitz R.J."/>
            <person name="Scheffler B.E."/>
            <person name="Leal-Bertioli S.C."/>
            <person name="Xun X."/>
            <person name="Jackson S.A."/>
            <person name="Michelmore R."/>
            <person name="Ozias-Akins P."/>
        </authorList>
    </citation>
    <scope>NUCLEOTIDE SEQUENCE [LARGE SCALE GENOMIC DNA]</scope>
    <source>
        <strain evidence="11">cv. V14167</strain>
    </source>
</reference>
<evidence type="ECO:0000313" key="11">
    <source>
        <dbReference type="Proteomes" id="UP000515211"/>
    </source>
</evidence>
<evidence type="ECO:0000256" key="4">
    <source>
        <dbReference type="ARBA" id="ARBA00022679"/>
    </source>
</evidence>
<accession>A0A9C6TQ86</accession>
<dbReference type="PANTHER" id="PTHR48006:SF102">
    <property type="entry name" value="LEUCINE-RICH REPEAT-CONTAINING PROTEIN DDB_G0281931-RELATED"/>
    <property type="match status" value="1"/>
</dbReference>
<dbReference type="GO" id="GO:0004674">
    <property type="term" value="F:protein serine/threonine kinase activity"/>
    <property type="evidence" value="ECO:0007669"/>
    <property type="project" value="UniProtKB-KW"/>
</dbReference>
<keyword evidence="11" id="KW-1185">Reference proteome</keyword>
<keyword evidence="7" id="KW-0067">ATP-binding</keyword>
<feature type="domain" description="Protein kinase" evidence="10">
    <location>
        <begin position="166"/>
        <end position="266"/>
    </location>
</feature>
<evidence type="ECO:0000256" key="1">
    <source>
        <dbReference type="ARBA" id="ARBA00004479"/>
    </source>
</evidence>
<dbReference type="InterPro" id="IPR001245">
    <property type="entry name" value="Ser-Thr/Tyr_kinase_cat_dom"/>
</dbReference>
<protein>
    <recommendedName>
        <fullName evidence="2">non-specific serine/threonine protein kinase</fullName>
        <ecNumber evidence="2">2.7.11.1</ecNumber>
    </recommendedName>
</protein>
<keyword evidence="6" id="KW-0418">Kinase</keyword>
<evidence type="ECO:0000259" key="10">
    <source>
        <dbReference type="PROSITE" id="PS50011"/>
    </source>
</evidence>
<dbReference type="AlphaFoldDB" id="A0A9C6TQ86"/>
<dbReference type="PANTHER" id="PTHR48006">
    <property type="entry name" value="LEUCINE-RICH REPEAT-CONTAINING PROTEIN DDB_G0281931-RELATED"/>
    <property type="match status" value="1"/>
</dbReference>
<organism evidence="11 12">
    <name type="scientific">Arachis duranensis</name>
    <name type="common">Wild peanut</name>
    <dbReference type="NCBI Taxonomy" id="130453"/>
    <lineage>
        <taxon>Eukaryota</taxon>
        <taxon>Viridiplantae</taxon>
        <taxon>Streptophyta</taxon>
        <taxon>Embryophyta</taxon>
        <taxon>Tracheophyta</taxon>
        <taxon>Spermatophyta</taxon>
        <taxon>Magnoliopsida</taxon>
        <taxon>eudicotyledons</taxon>
        <taxon>Gunneridae</taxon>
        <taxon>Pentapetalae</taxon>
        <taxon>rosids</taxon>
        <taxon>fabids</taxon>
        <taxon>Fabales</taxon>
        <taxon>Fabaceae</taxon>
        <taxon>Papilionoideae</taxon>
        <taxon>50 kb inversion clade</taxon>
        <taxon>dalbergioids sensu lato</taxon>
        <taxon>Dalbergieae</taxon>
        <taxon>Pterocarpus clade</taxon>
        <taxon>Arachis</taxon>
    </lineage>
</organism>
<dbReference type="GO" id="GO:0016020">
    <property type="term" value="C:membrane"/>
    <property type="evidence" value="ECO:0007669"/>
    <property type="project" value="UniProtKB-SubCell"/>
</dbReference>
<comment type="catalytic activity">
    <reaction evidence="9">
        <text>L-seryl-[protein] + ATP = O-phospho-L-seryl-[protein] + ADP + H(+)</text>
        <dbReference type="Rhea" id="RHEA:17989"/>
        <dbReference type="Rhea" id="RHEA-COMP:9863"/>
        <dbReference type="Rhea" id="RHEA-COMP:11604"/>
        <dbReference type="ChEBI" id="CHEBI:15378"/>
        <dbReference type="ChEBI" id="CHEBI:29999"/>
        <dbReference type="ChEBI" id="CHEBI:30616"/>
        <dbReference type="ChEBI" id="CHEBI:83421"/>
        <dbReference type="ChEBI" id="CHEBI:456216"/>
        <dbReference type="EC" id="2.7.11.1"/>
    </reaction>
</comment>
<evidence type="ECO:0000256" key="3">
    <source>
        <dbReference type="ARBA" id="ARBA00022527"/>
    </source>
</evidence>
<dbReference type="KEGG" id="adu:127747737"/>
<reference evidence="12" key="2">
    <citation type="submission" date="2025-08" db="UniProtKB">
        <authorList>
            <consortium name="RefSeq"/>
        </authorList>
    </citation>
    <scope>IDENTIFICATION</scope>
    <source>
        <tissue evidence="12">Whole plant</tissue>
    </source>
</reference>
<keyword evidence="5" id="KW-0547">Nucleotide-binding</keyword>
<dbReference type="RefSeq" id="XP_052118195.1">
    <property type="nucleotide sequence ID" value="XM_052262235.1"/>
</dbReference>
<evidence type="ECO:0000256" key="9">
    <source>
        <dbReference type="ARBA" id="ARBA00048679"/>
    </source>
</evidence>
<dbReference type="Gene3D" id="3.80.10.10">
    <property type="entry name" value="Ribonuclease Inhibitor"/>
    <property type="match status" value="1"/>
</dbReference>
<name>A0A9C6TQ86_ARADU</name>
<keyword evidence="4" id="KW-0808">Transferase</keyword>
<dbReference type="SUPFAM" id="SSF56112">
    <property type="entry name" value="Protein kinase-like (PK-like)"/>
    <property type="match status" value="1"/>
</dbReference>
<dbReference type="SUPFAM" id="SSF52058">
    <property type="entry name" value="L domain-like"/>
    <property type="match status" value="1"/>
</dbReference>
<comment type="subcellular location">
    <subcellularLocation>
        <location evidence="1">Membrane</location>
        <topology evidence="1">Single-pass type I membrane protein</topology>
    </subcellularLocation>
</comment>
<evidence type="ECO:0000256" key="8">
    <source>
        <dbReference type="ARBA" id="ARBA00047899"/>
    </source>
</evidence>
<sequence>MWEARVKDLSMSALVRLRVSEAGYKGQSRLNNNCLHGELPESLANMTQLTFLDLSYNSGPIPRILAKFFSIVRNSLVCATGKEPNYRGMTLMPMSMNLNSTEVSALFFGVGTSTINKHSLMLKFPQFIYSLMLNVFYVSNRHHEEVYLENLKMFHFRELQVTTNNFNNKNILRKGGFENVYKGVLSGRSLVAVKRLKNGNAIRGEIQFQTEVKMISLAVHWNLLRLYEFCMTPTERLLVYPYMSNGSIASRLKGNINRRISCKVNI</sequence>
<dbReference type="Proteomes" id="UP000515211">
    <property type="component" value="Chromosome 1"/>
</dbReference>
<evidence type="ECO:0000256" key="5">
    <source>
        <dbReference type="ARBA" id="ARBA00022741"/>
    </source>
</evidence>
<proteinExistence type="predicted"/>
<dbReference type="FunFam" id="3.30.200.20:FF:000015">
    <property type="entry name" value="Somatic embryogenesis receptor kinase 1"/>
    <property type="match status" value="1"/>
</dbReference>
<evidence type="ECO:0000313" key="12">
    <source>
        <dbReference type="RefSeq" id="XP_052118195.1"/>
    </source>
</evidence>
<dbReference type="Gene3D" id="3.30.200.20">
    <property type="entry name" value="Phosphorylase Kinase, domain 1"/>
    <property type="match status" value="1"/>
</dbReference>
<dbReference type="InterPro" id="IPR011009">
    <property type="entry name" value="Kinase-like_dom_sf"/>
</dbReference>
<dbReference type="InterPro" id="IPR000719">
    <property type="entry name" value="Prot_kinase_dom"/>
</dbReference>
<dbReference type="Pfam" id="PF07714">
    <property type="entry name" value="PK_Tyr_Ser-Thr"/>
    <property type="match status" value="1"/>
</dbReference>